<comment type="caution">
    <text evidence="2">The sequence shown here is derived from an EMBL/GenBank/DDBJ whole genome shotgun (WGS) entry which is preliminary data.</text>
</comment>
<dbReference type="Gene3D" id="3.50.50.60">
    <property type="entry name" value="FAD/NAD(P)-binding domain"/>
    <property type="match status" value="2"/>
</dbReference>
<dbReference type="Proteomes" id="UP000564385">
    <property type="component" value="Unassembled WGS sequence"/>
</dbReference>
<evidence type="ECO:0000313" key="3">
    <source>
        <dbReference type="Proteomes" id="UP000564385"/>
    </source>
</evidence>
<protein>
    <submittedName>
        <fullName evidence="2">Glutamate synthase (NADPH/NADH) small chain</fullName>
        <ecNumber evidence="2">1.4.1.13</ecNumber>
        <ecNumber evidence="2">1.4.1.14</ecNumber>
    </submittedName>
</protein>
<organism evidence="2 3">
    <name type="scientific">Tunturiibacter lichenicola</name>
    <dbReference type="NCBI Taxonomy" id="2051959"/>
    <lineage>
        <taxon>Bacteria</taxon>
        <taxon>Pseudomonadati</taxon>
        <taxon>Acidobacteriota</taxon>
        <taxon>Terriglobia</taxon>
        <taxon>Terriglobales</taxon>
        <taxon>Acidobacteriaceae</taxon>
        <taxon>Tunturiibacter</taxon>
    </lineage>
</organism>
<dbReference type="Gene3D" id="1.10.1060.10">
    <property type="entry name" value="Alpha-helical ferredoxin"/>
    <property type="match status" value="1"/>
</dbReference>
<dbReference type="PROSITE" id="PS51379">
    <property type="entry name" value="4FE4S_FER_2"/>
    <property type="match status" value="1"/>
</dbReference>
<dbReference type="InterPro" id="IPR036188">
    <property type="entry name" value="FAD/NAD-bd_sf"/>
</dbReference>
<dbReference type="SUPFAM" id="SSF51971">
    <property type="entry name" value="Nucleotide-binding domain"/>
    <property type="match status" value="1"/>
</dbReference>
<dbReference type="InterPro" id="IPR023753">
    <property type="entry name" value="FAD/NAD-binding_dom"/>
</dbReference>
<dbReference type="GO" id="GO:0004355">
    <property type="term" value="F:glutamate synthase (NADPH) activity"/>
    <property type="evidence" value="ECO:0007669"/>
    <property type="project" value="UniProtKB-EC"/>
</dbReference>
<dbReference type="InterPro" id="IPR009051">
    <property type="entry name" value="Helical_ferredxn"/>
</dbReference>
<dbReference type="EMBL" id="JACCCU010000002">
    <property type="protein sequence ID" value="NYF91076.1"/>
    <property type="molecule type" value="Genomic_DNA"/>
</dbReference>
<proteinExistence type="predicted"/>
<keyword evidence="2" id="KW-0560">Oxidoreductase</keyword>
<dbReference type="InterPro" id="IPR028261">
    <property type="entry name" value="DPD_II"/>
</dbReference>
<dbReference type="Pfam" id="PF07992">
    <property type="entry name" value="Pyr_redox_2"/>
    <property type="match status" value="1"/>
</dbReference>
<sequence>MNERVPFPEQVVATPEVVERFGDLHPPFDRQAAVPEANRCLYCFDAPCTTACPTHIDVPSFIKKIASGNLSGSARTILDANILGASCSRACPVEVLCEGACVMHRYNKQPIQIARLQRFAMDALHESGAPLPFEPGPETGLAVALIGAGPASLACAAELRRRGIRADLYDARPLPGGLNTYGVAEYKLPLVESLREIEMLSQLGVEFHFETKVDAAGLAELERTHDAVFLGIGLGAIHQLGVAGEELAGVTNALDLIAGYKSGALTTVPERVVVVGAGNTAIDAAIASVRLGASEVHILYRRGQEQMSAFTFEYQHAKDEGVKFLWHVQPTGIRGDGVVKGLELTRVAGTEDGSIVPEKDSAFVLEADLIVLSIGQATHANFLSGSSSSGSSSAFGKIQLERGRIVIDRATGQTSQPKFFAGGDCTNGGREVVDAVADGKRAGIGIAGWLGGQHGKG</sequence>
<dbReference type="GO" id="GO:0016040">
    <property type="term" value="F:glutamate synthase (NADH) activity"/>
    <property type="evidence" value="ECO:0007669"/>
    <property type="project" value="UniProtKB-EC"/>
</dbReference>
<dbReference type="SUPFAM" id="SSF46548">
    <property type="entry name" value="alpha-helical ferredoxin"/>
    <property type="match status" value="1"/>
</dbReference>
<dbReference type="Pfam" id="PF14691">
    <property type="entry name" value="Fer4_20"/>
    <property type="match status" value="1"/>
</dbReference>
<evidence type="ECO:0000259" key="1">
    <source>
        <dbReference type="PROSITE" id="PS51379"/>
    </source>
</evidence>
<evidence type="ECO:0000313" key="2">
    <source>
        <dbReference type="EMBL" id="NYF91076.1"/>
    </source>
</evidence>
<dbReference type="PRINTS" id="PR00419">
    <property type="entry name" value="ADXRDTASE"/>
</dbReference>
<dbReference type="EC" id="1.4.1.14" evidence="2"/>
<dbReference type="PANTHER" id="PTHR42783:SF3">
    <property type="entry name" value="GLUTAMATE SYNTHASE [NADPH] SMALL CHAIN-RELATED"/>
    <property type="match status" value="1"/>
</dbReference>
<accession>A0A852VNC5</accession>
<gene>
    <name evidence="2" type="ORF">HDF08_003178</name>
</gene>
<feature type="domain" description="4Fe-4S ferredoxin-type" evidence="1">
    <location>
        <begin position="31"/>
        <end position="64"/>
    </location>
</feature>
<dbReference type="PANTHER" id="PTHR42783">
    <property type="entry name" value="GLUTAMATE SYNTHASE [NADPH] SMALL CHAIN"/>
    <property type="match status" value="1"/>
</dbReference>
<dbReference type="AlphaFoldDB" id="A0A852VNC5"/>
<dbReference type="GO" id="GO:0051536">
    <property type="term" value="F:iron-sulfur cluster binding"/>
    <property type="evidence" value="ECO:0007669"/>
    <property type="project" value="InterPro"/>
</dbReference>
<dbReference type="InterPro" id="IPR017896">
    <property type="entry name" value="4Fe4S_Fe-S-bd"/>
</dbReference>
<reference evidence="2 3" key="1">
    <citation type="submission" date="2020-07" db="EMBL/GenBank/DDBJ databases">
        <title>Genomic Encyclopedia of Type Strains, Phase IV (KMG-V): Genome sequencing to study the core and pangenomes of soil and plant-associated prokaryotes.</title>
        <authorList>
            <person name="Whitman W."/>
        </authorList>
    </citation>
    <scope>NUCLEOTIDE SEQUENCE [LARGE SCALE GENOMIC DNA]</scope>
    <source>
        <strain evidence="2 3">M8UP22</strain>
    </source>
</reference>
<dbReference type="EC" id="1.4.1.13" evidence="2"/>
<name>A0A852VNC5_9BACT</name>